<sequence length="56" mass="6861">MEEKLFQMLWDEERMKHGIPTYRRGRLHEVEMMIIVSWMASVFGGDRMWISFVKLK</sequence>
<gene>
    <name evidence="1" type="ORF">JCGZ_22514</name>
</gene>
<evidence type="ECO:0000313" key="2">
    <source>
        <dbReference type="Proteomes" id="UP000027138"/>
    </source>
</evidence>
<keyword evidence="2" id="KW-1185">Reference proteome</keyword>
<accession>A0A067JPJ5</accession>
<dbReference type="Proteomes" id="UP000027138">
    <property type="component" value="Unassembled WGS sequence"/>
</dbReference>
<protein>
    <submittedName>
        <fullName evidence="1">Uncharacterized protein</fullName>
    </submittedName>
</protein>
<proteinExistence type="predicted"/>
<organism evidence="1 2">
    <name type="scientific">Jatropha curcas</name>
    <name type="common">Barbados nut</name>
    <dbReference type="NCBI Taxonomy" id="180498"/>
    <lineage>
        <taxon>Eukaryota</taxon>
        <taxon>Viridiplantae</taxon>
        <taxon>Streptophyta</taxon>
        <taxon>Embryophyta</taxon>
        <taxon>Tracheophyta</taxon>
        <taxon>Spermatophyta</taxon>
        <taxon>Magnoliopsida</taxon>
        <taxon>eudicotyledons</taxon>
        <taxon>Gunneridae</taxon>
        <taxon>Pentapetalae</taxon>
        <taxon>rosids</taxon>
        <taxon>fabids</taxon>
        <taxon>Malpighiales</taxon>
        <taxon>Euphorbiaceae</taxon>
        <taxon>Crotonoideae</taxon>
        <taxon>Jatropheae</taxon>
        <taxon>Jatropha</taxon>
    </lineage>
</organism>
<dbReference type="AlphaFoldDB" id="A0A067JPJ5"/>
<reference evidence="1 2" key="1">
    <citation type="journal article" date="2014" name="PLoS ONE">
        <title>Global Analysis of Gene Expression Profiles in Physic Nut (Jatropha curcas L.) Seedlings Exposed to Salt Stress.</title>
        <authorList>
            <person name="Zhang L."/>
            <person name="Zhang C."/>
            <person name="Wu P."/>
            <person name="Chen Y."/>
            <person name="Li M."/>
            <person name="Jiang H."/>
            <person name="Wu G."/>
        </authorList>
    </citation>
    <scope>NUCLEOTIDE SEQUENCE [LARGE SCALE GENOMIC DNA]</scope>
    <source>
        <strain evidence="2">cv. GZQX0401</strain>
        <tissue evidence="1">Young leaves</tissue>
    </source>
</reference>
<name>A0A067JPJ5_JATCU</name>
<dbReference type="EMBL" id="KK914972">
    <property type="protein sequence ID" value="KDP25792.1"/>
    <property type="molecule type" value="Genomic_DNA"/>
</dbReference>
<evidence type="ECO:0000313" key="1">
    <source>
        <dbReference type="EMBL" id="KDP25792.1"/>
    </source>
</evidence>